<evidence type="ECO:0000256" key="3">
    <source>
        <dbReference type="ARBA" id="ARBA00022448"/>
    </source>
</evidence>
<protein>
    <submittedName>
        <fullName evidence="12">Protein transport protein sec13</fullName>
    </submittedName>
</protein>
<keyword evidence="6" id="KW-0509">mRNA transport</keyword>
<evidence type="ECO:0000313" key="13">
    <source>
        <dbReference type="Proteomes" id="UP000031737"/>
    </source>
</evidence>
<dbReference type="GO" id="GO:0031080">
    <property type="term" value="C:nuclear pore outer ring"/>
    <property type="evidence" value="ECO:0007669"/>
    <property type="project" value="TreeGrafter"/>
</dbReference>
<comment type="similarity">
    <text evidence="2">Belongs to the WD repeat SEC13 family.</text>
</comment>
<dbReference type="Proteomes" id="UP000031737">
    <property type="component" value="Unassembled WGS sequence"/>
</dbReference>
<accession>A0A061J0F3</accession>
<keyword evidence="5" id="KW-0677">Repeat</keyword>
<evidence type="ECO:0000256" key="10">
    <source>
        <dbReference type="ARBA" id="ARBA00023242"/>
    </source>
</evidence>
<keyword evidence="9" id="KW-0906">Nuclear pore complex</keyword>
<comment type="caution">
    <text evidence="12">The sequence shown here is derived from an EMBL/GenBank/DDBJ whole genome shotgun (WGS) entry which is preliminary data.</text>
</comment>
<dbReference type="InterPro" id="IPR015943">
    <property type="entry name" value="WD40/YVTN_repeat-like_dom_sf"/>
</dbReference>
<dbReference type="SUPFAM" id="SSF50978">
    <property type="entry name" value="WD40 repeat-like"/>
    <property type="match status" value="1"/>
</dbReference>
<comment type="subcellular location">
    <subcellularLocation>
        <location evidence="1">Nucleus</location>
        <location evidence="1">Nuclear pore complex</location>
    </subcellularLocation>
</comment>
<keyword evidence="7" id="KW-0653">Protein transport</keyword>
<evidence type="ECO:0000256" key="6">
    <source>
        <dbReference type="ARBA" id="ARBA00022816"/>
    </source>
</evidence>
<proteinExistence type="inferred from homology"/>
<evidence type="ECO:0000256" key="2">
    <source>
        <dbReference type="ARBA" id="ARBA00010102"/>
    </source>
</evidence>
<keyword evidence="10" id="KW-0539">Nucleus</keyword>
<evidence type="ECO:0000256" key="5">
    <source>
        <dbReference type="ARBA" id="ARBA00022737"/>
    </source>
</evidence>
<organism evidence="12 13">
    <name type="scientific">Trypanosoma rangeli SC58</name>
    <dbReference type="NCBI Taxonomy" id="429131"/>
    <lineage>
        <taxon>Eukaryota</taxon>
        <taxon>Discoba</taxon>
        <taxon>Euglenozoa</taxon>
        <taxon>Kinetoplastea</taxon>
        <taxon>Metakinetoplastina</taxon>
        <taxon>Trypanosomatida</taxon>
        <taxon>Trypanosomatidae</taxon>
        <taxon>Trypanosoma</taxon>
        <taxon>Herpetosoma</taxon>
    </lineage>
</organism>
<dbReference type="GO" id="GO:0030127">
    <property type="term" value="C:COPII vesicle coat"/>
    <property type="evidence" value="ECO:0007669"/>
    <property type="project" value="TreeGrafter"/>
</dbReference>
<sequence>MAFDAVLDTGHSAPITDTAVDASGKRLASCGEDGVIRVFALNNGSEDKWDLLVVLEGHTGTVMCVAWAPPAHYSSTLLSCGEDSQVILWSDLGDSQGWAKTYFATIASVPWCAAWAPPEYGKMFTVGCASGSVMMFVGRDQEWSHTEFAAHPNGCYSLSWAPSLPPGMLLMAPLESELTGATSLSPGGVPLAPPRIVTCGGDRSVTVWTLCGEEWKPQELSLDVEASWREVAWAPGVGMPFTYIAAGSDEGFVVVWSQDGAARGEWNRMMLPQQEDGVTKLSWSLVGTFLLVSCANGTASMWRECVSSQGWERACELLPPGT</sequence>
<evidence type="ECO:0000313" key="12">
    <source>
        <dbReference type="EMBL" id="ESL08893.1"/>
    </source>
</evidence>
<dbReference type="SMART" id="SM00320">
    <property type="entry name" value="WD40"/>
    <property type="match status" value="4"/>
</dbReference>
<dbReference type="GO" id="GO:0051028">
    <property type="term" value="P:mRNA transport"/>
    <property type="evidence" value="ECO:0007669"/>
    <property type="project" value="UniProtKB-KW"/>
</dbReference>
<dbReference type="InterPro" id="IPR001680">
    <property type="entry name" value="WD40_rpt"/>
</dbReference>
<keyword evidence="3" id="KW-0813">Transport</keyword>
<name>A0A061J0F3_TRYRA</name>
<dbReference type="AlphaFoldDB" id="A0A061J0F3"/>
<dbReference type="Pfam" id="PF00400">
    <property type="entry name" value="WD40"/>
    <property type="match status" value="3"/>
</dbReference>
<dbReference type="PANTHER" id="PTHR11024:SF2">
    <property type="entry name" value="PROTEIN SEC13 HOMOLOG"/>
    <property type="match status" value="1"/>
</dbReference>
<dbReference type="PROSITE" id="PS50082">
    <property type="entry name" value="WD_REPEATS_2"/>
    <property type="match status" value="2"/>
</dbReference>
<gene>
    <name evidence="12" type="ORF">TRSC58_03396</name>
</gene>
<dbReference type="OrthoDB" id="364224at2759"/>
<feature type="repeat" description="WD" evidence="11">
    <location>
        <begin position="55"/>
        <end position="90"/>
    </location>
</feature>
<evidence type="ECO:0000256" key="9">
    <source>
        <dbReference type="ARBA" id="ARBA00023132"/>
    </source>
</evidence>
<feature type="repeat" description="WD" evidence="11">
    <location>
        <begin position="8"/>
        <end position="49"/>
    </location>
</feature>
<dbReference type="InterPro" id="IPR037363">
    <property type="entry name" value="Sec13/Seh1_fam"/>
</dbReference>
<keyword evidence="8" id="KW-0811">Translocation</keyword>
<dbReference type="PANTHER" id="PTHR11024">
    <property type="entry name" value="NUCLEAR PORE COMPLEX PROTEIN SEC13 / SEH1 FAMILY MEMBER"/>
    <property type="match status" value="1"/>
</dbReference>
<evidence type="ECO:0000256" key="1">
    <source>
        <dbReference type="ARBA" id="ARBA00004567"/>
    </source>
</evidence>
<dbReference type="EMBL" id="AUPL01003396">
    <property type="protein sequence ID" value="ESL08893.1"/>
    <property type="molecule type" value="Genomic_DNA"/>
</dbReference>
<dbReference type="GO" id="GO:0090114">
    <property type="term" value="P:COPII-coated vesicle budding"/>
    <property type="evidence" value="ECO:0007669"/>
    <property type="project" value="TreeGrafter"/>
</dbReference>
<dbReference type="GO" id="GO:0006606">
    <property type="term" value="P:protein import into nucleus"/>
    <property type="evidence" value="ECO:0007669"/>
    <property type="project" value="TreeGrafter"/>
</dbReference>
<keyword evidence="13" id="KW-1185">Reference proteome</keyword>
<evidence type="ECO:0000256" key="4">
    <source>
        <dbReference type="ARBA" id="ARBA00022574"/>
    </source>
</evidence>
<dbReference type="VEuPathDB" id="TriTrypDB:TRSC58_03396"/>
<evidence type="ECO:0000256" key="11">
    <source>
        <dbReference type="PROSITE-ProRule" id="PRU00221"/>
    </source>
</evidence>
<dbReference type="PROSITE" id="PS50294">
    <property type="entry name" value="WD_REPEATS_REGION"/>
    <property type="match status" value="1"/>
</dbReference>
<evidence type="ECO:0000256" key="7">
    <source>
        <dbReference type="ARBA" id="ARBA00022927"/>
    </source>
</evidence>
<dbReference type="GO" id="GO:0005198">
    <property type="term" value="F:structural molecule activity"/>
    <property type="evidence" value="ECO:0007669"/>
    <property type="project" value="InterPro"/>
</dbReference>
<dbReference type="Gene3D" id="2.130.10.10">
    <property type="entry name" value="YVTN repeat-like/Quinoprotein amine dehydrogenase"/>
    <property type="match status" value="1"/>
</dbReference>
<dbReference type="InterPro" id="IPR036322">
    <property type="entry name" value="WD40_repeat_dom_sf"/>
</dbReference>
<reference evidence="12 13" key="1">
    <citation type="submission" date="2013-07" db="EMBL/GenBank/DDBJ databases">
        <authorList>
            <person name="Stoco P.H."/>
            <person name="Wagner G."/>
            <person name="Gerber A."/>
            <person name="Zaha A."/>
            <person name="Thompson C."/>
            <person name="Bartholomeu D.C."/>
            <person name="Luckemeyer D.D."/>
            <person name="Bahia D."/>
            <person name="Loreto E."/>
            <person name="Prestes E.B."/>
            <person name="Lima F.M."/>
            <person name="Rodrigues-Luiz G."/>
            <person name="Vallejo G.A."/>
            <person name="Filho J.F."/>
            <person name="Monteiro K.M."/>
            <person name="Tyler K.M."/>
            <person name="de Almeida L.G."/>
            <person name="Ortiz M.F."/>
            <person name="Siervo M.A."/>
            <person name="de Moraes M.H."/>
            <person name="Cunha O.L."/>
            <person name="Mendonca-Neto R."/>
            <person name="Silva R."/>
            <person name="Teixeira S.M."/>
            <person name="Murta S.M."/>
            <person name="Sincero T.C."/>
            <person name="Mendes T.A."/>
            <person name="Urmenyi T.P."/>
            <person name="Silva V.G."/>
            <person name="da Rocha W.D."/>
            <person name="Andersson B."/>
            <person name="Romanha A.J."/>
            <person name="Steindel M."/>
            <person name="de Vasconcelos A.T."/>
            <person name="Grisard E.C."/>
        </authorList>
    </citation>
    <scope>NUCLEOTIDE SEQUENCE [LARGE SCALE GENOMIC DNA]</scope>
    <source>
        <strain evidence="12 13">SC58</strain>
    </source>
</reference>
<evidence type="ECO:0000256" key="8">
    <source>
        <dbReference type="ARBA" id="ARBA00023010"/>
    </source>
</evidence>
<keyword evidence="4 11" id="KW-0853">WD repeat</keyword>